<keyword evidence="3" id="KW-1185">Reference proteome</keyword>
<sequence>MNNSPFSFDSISRSIQGIGTQVQGFGSQVIPSVKRTQRLIEEKLGNVNDVSQLPQDYVDLEKKIDSIKLIYNKLLNITMIYENENYDYPPNLKENFIDLSNNVVEKVRDLSKVTSVQEMESVLIGGNSNQNKAPPKTLNHALGRAAITGSQDLQKNTSANNSTFNLSLIDALNKFGSTELKIGEARLTQDNLIRSRFNLPMQKTLKTSLKNCQRARILVEQKRLSYDSARSSLKNCKNPAKEQSLRSQMETLEDEFASATEDAVSIMKSVIENSQPLNELIELVNAQLIYHQQATNLLSSLLPEIKNLNEISIKNKSSAFGPDDDDDNLNI</sequence>
<reference evidence="3" key="1">
    <citation type="submission" date="2016-05" db="EMBL/GenBank/DDBJ databases">
        <title>Comparative genomics of biotechnologically important yeasts.</title>
        <authorList>
            <consortium name="DOE Joint Genome Institute"/>
            <person name="Riley R."/>
            <person name="Haridas S."/>
            <person name="Wolfe K.H."/>
            <person name="Lopes M.R."/>
            <person name="Hittinger C.T."/>
            <person name="Goker M."/>
            <person name="Salamov A."/>
            <person name="Wisecaver J."/>
            <person name="Long T.M."/>
            <person name="Aerts A.L."/>
            <person name="Barry K."/>
            <person name="Choi C."/>
            <person name="Clum A."/>
            <person name="Coughlan A.Y."/>
            <person name="Deshpande S."/>
            <person name="Douglass A.P."/>
            <person name="Hanson S.J."/>
            <person name="Klenk H.-P."/>
            <person name="Labutti K."/>
            <person name="Lapidus A."/>
            <person name="Lindquist E."/>
            <person name="Lipzen A."/>
            <person name="Meier-Kolthoff J.P."/>
            <person name="Ohm R.A."/>
            <person name="Otillar R.P."/>
            <person name="Pangilinan J."/>
            <person name="Peng Y."/>
            <person name="Rokas A."/>
            <person name="Rosa C.A."/>
            <person name="Scheuner C."/>
            <person name="Sibirny A.A."/>
            <person name="Slot J.C."/>
            <person name="Stielow J.B."/>
            <person name="Sun H."/>
            <person name="Kurtzman C.P."/>
            <person name="Blackwell M."/>
            <person name="Grigoriev I.V."/>
            <person name="Jeffries T.W."/>
        </authorList>
    </citation>
    <scope>NUCLEOTIDE SEQUENCE [LARGE SCALE GENOMIC DNA]</scope>
    <source>
        <strain evidence="3">DSM 1968</strain>
    </source>
</reference>
<protein>
    <submittedName>
        <fullName evidence="2">Putative Golgi vesicle protein</fullName>
    </submittedName>
</protein>
<name>A0A1D2VI57_9ASCO</name>
<proteinExistence type="predicted"/>
<dbReference type="AlphaFoldDB" id="A0A1D2VI57"/>
<dbReference type="RefSeq" id="XP_020047639.1">
    <property type="nucleotide sequence ID" value="XM_020193031.1"/>
</dbReference>
<dbReference type="Gene3D" id="1.20.1270.60">
    <property type="entry name" value="Arfaptin homology (AH) domain/BAR domain"/>
    <property type="match status" value="1"/>
</dbReference>
<accession>A0A1D2VI57</accession>
<dbReference type="SUPFAM" id="SSF103657">
    <property type="entry name" value="BAR/IMD domain-like"/>
    <property type="match status" value="1"/>
</dbReference>
<dbReference type="STRING" id="1344418.A0A1D2VI57"/>
<dbReference type="InParanoid" id="A0A1D2VI57"/>
<dbReference type="Proteomes" id="UP000095038">
    <property type="component" value="Unassembled WGS sequence"/>
</dbReference>
<dbReference type="FunCoup" id="A0A1D2VI57">
    <property type="interactions" value="61"/>
</dbReference>
<dbReference type="EMBL" id="KV454479">
    <property type="protein sequence ID" value="ODV61332.1"/>
    <property type="molecule type" value="Genomic_DNA"/>
</dbReference>
<dbReference type="InterPro" id="IPR004148">
    <property type="entry name" value="BAR_dom"/>
</dbReference>
<dbReference type="OrthoDB" id="5549748at2759"/>
<dbReference type="GeneID" id="30966667"/>
<evidence type="ECO:0000259" key="1">
    <source>
        <dbReference type="SMART" id="SM00721"/>
    </source>
</evidence>
<gene>
    <name evidence="2" type="ORF">ASCRUDRAFT_75360</name>
</gene>
<feature type="domain" description="BAR" evidence="1">
    <location>
        <begin position="28"/>
        <end position="307"/>
    </location>
</feature>
<dbReference type="CDD" id="cd07600">
    <property type="entry name" value="BAR_Gvp36"/>
    <property type="match status" value="1"/>
</dbReference>
<evidence type="ECO:0000313" key="2">
    <source>
        <dbReference type="EMBL" id="ODV61332.1"/>
    </source>
</evidence>
<organism evidence="2 3">
    <name type="scientific">Ascoidea rubescens DSM 1968</name>
    <dbReference type="NCBI Taxonomy" id="1344418"/>
    <lineage>
        <taxon>Eukaryota</taxon>
        <taxon>Fungi</taxon>
        <taxon>Dikarya</taxon>
        <taxon>Ascomycota</taxon>
        <taxon>Saccharomycotina</taxon>
        <taxon>Saccharomycetes</taxon>
        <taxon>Ascoideaceae</taxon>
        <taxon>Ascoidea</taxon>
    </lineage>
</organism>
<dbReference type="Pfam" id="PF10455">
    <property type="entry name" value="BAR_2"/>
    <property type="match status" value="1"/>
</dbReference>
<dbReference type="InterPro" id="IPR027267">
    <property type="entry name" value="AH/BAR_dom_sf"/>
</dbReference>
<dbReference type="SMART" id="SM00721">
    <property type="entry name" value="BAR"/>
    <property type="match status" value="1"/>
</dbReference>
<dbReference type="GO" id="GO:0005737">
    <property type="term" value="C:cytoplasm"/>
    <property type="evidence" value="ECO:0007669"/>
    <property type="project" value="InterPro"/>
</dbReference>
<dbReference type="InterPro" id="IPR018859">
    <property type="entry name" value="BAR_dom-cont"/>
</dbReference>
<evidence type="ECO:0000313" key="3">
    <source>
        <dbReference type="Proteomes" id="UP000095038"/>
    </source>
</evidence>